<keyword evidence="12" id="KW-0472">Membrane</keyword>
<reference evidence="14 15" key="1">
    <citation type="journal article" date="2012" name="Proc. Natl. Acad. Sci. U.S.A.">
        <title>Comparative genomics of Ceriporiopsis subvermispora and Phanerochaete chrysosporium provide insight into selective ligninolysis.</title>
        <authorList>
            <person name="Fernandez-Fueyo E."/>
            <person name="Ruiz-Duenas F.J."/>
            <person name="Ferreira P."/>
            <person name="Floudas D."/>
            <person name="Hibbett D.S."/>
            <person name="Canessa P."/>
            <person name="Larrondo L.F."/>
            <person name="James T.Y."/>
            <person name="Seelenfreund D."/>
            <person name="Lobos S."/>
            <person name="Polanco R."/>
            <person name="Tello M."/>
            <person name="Honda Y."/>
            <person name="Watanabe T."/>
            <person name="Watanabe T."/>
            <person name="Ryu J.S."/>
            <person name="Kubicek C.P."/>
            <person name="Schmoll M."/>
            <person name="Gaskell J."/>
            <person name="Hammel K.E."/>
            <person name="St John F.J."/>
            <person name="Vanden Wymelenberg A."/>
            <person name="Sabat G."/>
            <person name="Splinter BonDurant S."/>
            <person name="Syed K."/>
            <person name="Yadav J.S."/>
            <person name="Doddapaneni H."/>
            <person name="Subramanian V."/>
            <person name="Lavin J.L."/>
            <person name="Oguiza J.A."/>
            <person name="Perez G."/>
            <person name="Pisabarro A.G."/>
            <person name="Ramirez L."/>
            <person name="Santoyo F."/>
            <person name="Master E."/>
            <person name="Coutinho P.M."/>
            <person name="Henrissat B."/>
            <person name="Lombard V."/>
            <person name="Magnuson J.K."/>
            <person name="Kuees U."/>
            <person name="Hori C."/>
            <person name="Igarashi K."/>
            <person name="Samejima M."/>
            <person name="Held B.W."/>
            <person name="Barry K.W."/>
            <person name="LaButti K.M."/>
            <person name="Lapidus A."/>
            <person name="Lindquist E.A."/>
            <person name="Lucas S.M."/>
            <person name="Riley R."/>
            <person name="Salamov A.A."/>
            <person name="Hoffmeister D."/>
            <person name="Schwenk D."/>
            <person name="Hadar Y."/>
            <person name="Yarden O."/>
            <person name="de Vries R.P."/>
            <person name="Wiebenga A."/>
            <person name="Stenlid J."/>
            <person name="Eastwood D."/>
            <person name="Grigoriev I.V."/>
            <person name="Berka R.M."/>
            <person name="Blanchette R.A."/>
            <person name="Kersten P."/>
            <person name="Martinez A.T."/>
            <person name="Vicuna R."/>
            <person name="Cullen D."/>
        </authorList>
    </citation>
    <scope>NUCLEOTIDE SEQUENCE [LARGE SCALE GENOMIC DNA]</scope>
    <source>
        <strain evidence="14 15">B</strain>
    </source>
</reference>
<dbReference type="InterPro" id="IPR050364">
    <property type="entry name" value="Cytochrome_P450_fung"/>
</dbReference>
<evidence type="ECO:0000256" key="7">
    <source>
        <dbReference type="ARBA" id="ARBA00022723"/>
    </source>
</evidence>
<evidence type="ECO:0000256" key="13">
    <source>
        <dbReference type="PIRSR" id="PIRSR602401-1"/>
    </source>
</evidence>
<evidence type="ECO:0000256" key="11">
    <source>
        <dbReference type="ARBA" id="ARBA00023033"/>
    </source>
</evidence>
<protein>
    <recommendedName>
        <fullName evidence="16">Cytochrome P450</fullName>
    </recommendedName>
</protein>
<keyword evidence="10 13" id="KW-0408">Iron</keyword>
<keyword evidence="9" id="KW-0560">Oxidoreductase</keyword>
<dbReference type="Proteomes" id="UP000016930">
    <property type="component" value="Unassembled WGS sequence"/>
</dbReference>
<dbReference type="InterPro" id="IPR001128">
    <property type="entry name" value="Cyt_P450"/>
</dbReference>
<dbReference type="STRING" id="914234.M2QTM2"/>
<evidence type="ECO:0000256" key="6">
    <source>
        <dbReference type="ARBA" id="ARBA00022692"/>
    </source>
</evidence>
<keyword evidence="7 13" id="KW-0479">Metal-binding</keyword>
<dbReference type="Gene3D" id="1.10.630.10">
    <property type="entry name" value="Cytochrome P450"/>
    <property type="match status" value="1"/>
</dbReference>
<evidence type="ECO:0000256" key="4">
    <source>
        <dbReference type="ARBA" id="ARBA00010617"/>
    </source>
</evidence>
<dbReference type="Pfam" id="PF00067">
    <property type="entry name" value="p450"/>
    <property type="match status" value="1"/>
</dbReference>
<evidence type="ECO:0000256" key="3">
    <source>
        <dbReference type="ARBA" id="ARBA00005179"/>
    </source>
</evidence>
<comment type="pathway">
    <text evidence="3">Secondary metabolite biosynthesis.</text>
</comment>
<dbReference type="PANTHER" id="PTHR46300">
    <property type="entry name" value="P450, PUTATIVE (EUROFUNG)-RELATED-RELATED"/>
    <property type="match status" value="1"/>
</dbReference>
<dbReference type="PANTHER" id="PTHR46300:SF7">
    <property type="entry name" value="P450, PUTATIVE (EUROFUNG)-RELATED"/>
    <property type="match status" value="1"/>
</dbReference>
<feature type="binding site" description="axial binding residue" evidence="13">
    <location>
        <position position="390"/>
    </location>
    <ligand>
        <name>heme</name>
        <dbReference type="ChEBI" id="CHEBI:30413"/>
    </ligand>
    <ligandPart>
        <name>Fe</name>
        <dbReference type="ChEBI" id="CHEBI:18248"/>
    </ligandPart>
</feature>
<dbReference type="PRINTS" id="PR00463">
    <property type="entry name" value="EP450I"/>
</dbReference>
<evidence type="ECO:0000256" key="5">
    <source>
        <dbReference type="ARBA" id="ARBA00022617"/>
    </source>
</evidence>
<evidence type="ECO:0000256" key="12">
    <source>
        <dbReference type="ARBA" id="ARBA00023136"/>
    </source>
</evidence>
<dbReference type="OrthoDB" id="1055148at2759"/>
<dbReference type="InterPro" id="IPR002401">
    <property type="entry name" value="Cyt_P450_E_grp-I"/>
</dbReference>
<accession>M2QTM2</accession>
<dbReference type="InterPro" id="IPR036396">
    <property type="entry name" value="Cyt_P450_sf"/>
</dbReference>
<keyword evidence="15" id="KW-1185">Reference proteome</keyword>
<dbReference type="EMBL" id="KB445792">
    <property type="protein sequence ID" value="EMD40398.1"/>
    <property type="molecule type" value="Genomic_DNA"/>
</dbReference>
<dbReference type="GO" id="GO:0004497">
    <property type="term" value="F:monooxygenase activity"/>
    <property type="evidence" value="ECO:0007669"/>
    <property type="project" value="UniProtKB-KW"/>
</dbReference>
<evidence type="ECO:0000256" key="10">
    <source>
        <dbReference type="ARBA" id="ARBA00023004"/>
    </source>
</evidence>
<organism evidence="14 15">
    <name type="scientific">Ceriporiopsis subvermispora (strain B)</name>
    <name type="common">White-rot fungus</name>
    <name type="synonym">Gelatoporia subvermispora</name>
    <dbReference type="NCBI Taxonomy" id="914234"/>
    <lineage>
        <taxon>Eukaryota</taxon>
        <taxon>Fungi</taxon>
        <taxon>Dikarya</taxon>
        <taxon>Basidiomycota</taxon>
        <taxon>Agaricomycotina</taxon>
        <taxon>Agaricomycetes</taxon>
        <taxon>Polyporales</taxon>
        <taxon>Gelatoporiaceae</taxon>
        <taxon>Gelatoporia</taxon>
    </lineage>
</organism>
<dbReference type="HOGENOM" id="CLU_001570_2_3_1"/>
<gene>
    <name evidence="14" type="ORF">CERSUDRAFT_80072</name>
</gene>
<evidence type="ECO:0000313" key="15">
    <source>
        <dbReference type="Proteomes" id="UP000016930"/>
    </source>
</evidence>
<proteinExistence type="inferred from homology"/>
<evidence type="ECO:0000256" key="1">
    <source>
        <dbReference type="ARBA" id="ARBA00001971"/>
    </source>
</evidence>
<name>M2QTM2_CERS8</name>
<dbReference type="GO" id="GO:0016020">
    <property type="term" value="C:membrane"/>
    <property type="evidence" value="ECO:0007669"/>
    <property type="project" value="UniProtKB-SubCell"/>
</dbReference>
<comment type="cofactor">
    <cofactor evidence="1 13">
        <name>heme</name>
        <dbReference type="ChEBI" id="CHEBI:30413"/>
    </cofactor>
</comment>
<dbReference type="GO" id="GO:0016705">
    <property type="term" value="F:oxidoreductase activity, acting on paired donors, with incorporation or reduction of molecular oxygen"/>
    <property type="evidence" value="ECO:0007669"/>
    <property type="project" value="InterPro"/>
</dbReference>
<evidence type="ECO:0000256" key="9">
    <source>
        <dbReference type="ARBA" id="ARBA00023002"/>
    </source>
</evidence>
<keyword evidence="11" id="KW-0503">Monooxygenase</keyword>
<dbReference type="CDD" id="cd11065">
    <property type="entry name" value="CYP64-like"/>
    <property type="match status" value="1"/>
</dbReference>
<evidence type="ECO:0000313" key="14">
    <source>
        <dbReference type="EMBL" id="EMD40398.1"/>
    </source>
</evidence>
<keyword evidence="5 13" id="KW-0349">Heme</keyword>
<dbReference type="GO" id="GO:0020037">
    <property type="term" value="F:heme binding"/>
    <property type="evidence" value="ECO:0007669"/>
    <property type="project" value="InterPro"/>
</dbReference>
<evidence type="ECO:0000256" key="2">
    <source>
        <dbReference type="ARBA" id="ARBA00004167"/>
    </source>
</evidence>
<dbReference type="SUPFAM" id="SSF48264">
    <property type="entry name" value="Cytochrome P450"/>
    <property type="match status" value="1"/>
</dbReference>
<evidence type="ECO:0008006" key="16">
    <source>
        <dbReference type="Google" id="ProtNLM"/>
    </source>
</evidence>
<sequence>MSVLPKNSWSELIEHRKYGNLAFFYGFGKKMLVVNSIGDVREMLERRAETYAGRPWFTVACEVFGAGQIFPFCSSNGGDWRIQRKLVHQGLGQAAVKNYVPAQEDIAALLAKQLVESPSKFFEHVRLATSRVVLAATYGFTAEISEREKYIQEAEYVIKTMSEAVEPGAYICDFIPILRNIPTWIPLFPKMNRHRDMFTKFFTRPYEHVQRQLKDGTARPSFVQQVLYEEADAAGSADFEHSLKCAAGSMYGGGVETVGMTILTCMMAMALNPEKQRLAQEEIDKVVGYDRMPRLEDRPDLPYVAAVIKETMRWQPALPLGFARATTKDDEFNGYHIPSGTYVLPNIWSITREHSDKYNVEDFIPERFLDPNEPVLSPWSYALGFGRRFCPGRYLTEDTLFIEIATILAMFNLRPEGEMRPEFTITTIGYPKPYKCRITPRSEAKVQLIHARAAEATF</sequence>
<evidence type="ECO:0000256" key="8">
    <source>
        <dbReference type="ARBA" id="ARBA00022989"/>
    </source>
</evidence>
<comment type="subcellular location">
    <subcellularLocation>
        <location evidence="2">Membrane</location>
        <topology evidence="2">Single-pass membrane protein</topology>
    </subcellularLocation>
</comment>
<keyword evidence="6" id="KW-0812">Transmembrane</keyword>
<comment type="similarity">
    <text evidence="4">Belongs to the cytochrome P450 family.</text>
</comment>
<dbReference type="AlphaFoldDB" id="M2QTM2"/>
<dbReference type="GO" id="GO:0005506">
    <property type="term" value="F:iron ion binding"/>
    <property type="evidence" value="ECO:0007669"/>
    <property type="project" value="InterPro"/>
</dbReference>
<keyword evidence="8" id="KW-1133">Transmembrane helix</keyword>